<dbReference type="EMBL" id="CAJOAZ010011236">
    <property type="protein sequence ID" value="CAF4233790.1"/>
    <property type="molecule type" value="Genomic_DNA"/>
</dbReference>
<proteinExistence type="predicted"/>
<reference evidence="1" key="1">
    <citation type="submission" date="2021-02" db="EMBL/GenBank/DDBJ databases">
        <authorList>
            <person name="Nowell W R."/>
        </authorList>
    </citation>
    <scope>NUCLEOTIDE SEQUENCE</scope>
</reference>
<organism evidence="1 2">
    <name type="scientific">Adineta steineri</name>
    <dbReference type="NCBI Taxonomy" id="433720"/>
    <lineage>
        <taxon>Eukaryota</taxon>
        <taxon>Metazoa</taxon>
        <taxon>Spiralia</taxon>
        <taxon>Gnathifera</taxon>
        <taxon>Rotifera</taxon>
        <taxon>Eurotatoria</taxon>
        <taxon>Bdelloidea</taxon>
        <taxon>Adinetida</taxon>
        <taxon>Adinetidae</taxon>
        <taxon>Adineta</taxon>
    </lineage>
</organism>
<comment type="caution">
    <text evidence="1">The sequence shown here is derived from an EMBL/GenBank/DDBJ whole genome shotgun (WGS) entry which is preliminary data.</text>
</comment>
<name>A0A820DM44_9BILA</name>
<evidence type="ECO:0000313" key="1">
    <source>
        <dbReference type="EMBL" id="CAF4233790.1"/>
    </source>
</evidence>
<gene>
    <name evidence="1" type="ORF">OXD698_LOCUS42545</name>
</gene>
<sequence>MIDFIRSLINLKIPLNTFAEISRWSLLQNLDLFEWRIPSIWCEINEQTIRLIDHSSSDVQSRLTDLLALSISCDVKLFNGNAKRYPNVNQLIDNLCERLQQAIEIYEKTPLMNILNENVEINLDAREALNFIESVIEIYTQIFFKCRQPIKDGIIRLFPYLCEIESVAGNSTLKKDLTIS</sequence>
<dbReference type="Proteomes" id="UP000663844">
    <property type="component" value="Unassembled WGS sequence"/>
</dbReference>
<protein>
    <submittedName>
        <fullName evidence="1">Uncharacterized protein</fullName>
    </submittedName>
</protein>
<evidence type="ECO:0000313" key="2">
    <source>
        <dbReference type="Proteomes" id="UP000663844"/>
    </source>
</evidence>
<accession>A0A820DM44</accession>
<dbReference type="AlphaFoldDB" id="A0A820DM44"/>